<dbReference type="Pfam" id="PF14016">
    <property type="entry name" value="DUF4232"/>
    <property type="match status" value="1"/>
</dbReference>
<feature type="chain" id="PRO_5039432959" description="DUF4232 domain-containing protein" evidence="1">
    <location>
        <begin position="21"/>
        <end position="175"/>
    </location>
</feature>
<gene>
    <name evidence="3" type="ORF">FHS34_007511</name>
</gene>
<keyword evidence="4" id="KW-1185">Reference proteome</keyword>
<accession>A0A7W9Q3G6</accession>
<dbReference type="EMBL" id="JACHJK010000020">
    <property type="protein sequence ID" value="MBB5932002.1"/>
    <property type="molecule type" value="Genomic_DNA"/>
</dbReference>
<reference evidence="3 4" key="1">
    <citation type="submission" date="2020-08" db="EMBL/GenBank/DDBJ databases">
        <title>Genomic Encyclopedia of Type Strains, Phase III (KMG-III): the genomes of soil and plant-associated and newly described type strains.</title>
        <authorList>
            <person name="Whitman W."/>
        </authorList>
    </citation>
    <scope>NUCLEOTIDE SEQUENCE [LARGE SCALE GENOMIC DNA]</scope>
    <source>
        <strain evidence="3 4">CECT 3313</strain>
    </source>
</reference>
<sequence>MARRTRAVSALGLVLLLGTAACDTDHGSSDARPVACRASQLGWKMTRLPGKRQDTPAATLSAENKGTKSCTFDGYPDIDVYIGKGPSAGGRPKKGAGPVRLRLSPRHTVEFPLFYEATAAPGDGCEVSAEYDPSITVAPPHAKAGSLVRMTDARGKHVRAQVCDIDIELGSPQLR</sequence>
<protein>
    <recommendedName>
        <fullName evidence="2">DUF4232 domain-containing protein</fullName>
    </recommendedName>
</protein>
<dbReference type="AlphaFoldDB" id="A0A7W9Q3G6"/>
<dbReference type="RefSeq" id="WP_184973927.1">
    <property type="nucleotide sequence ID" value="NZ_BAAAWF010000110.1"/>
</dbReference>
<dbReference type="InterPro" id="IPR025326">
    <property type="entry name" value="DUF4232"/>
</dbReference>
<evidence type="ECO:0000256" key="1">
    <source>
        <dbReference type="SAM" id="SignalP"/>
    </source>
</evidence>
<evidence type="ECO:0000313" key="4">
    <source>
        <dbReference type="Proteomes" id="UP000585836"/>
    </source>
</evidence>
<keyword evidence="1" id="KW-0732">Signal</keyword>
<organism evidence="3 4">
    <name type="scientific">Streptomyces echinatus</name>
    <dbReference type="NCBI Taxonomy" id="67293"/>
    <lineage>
        <taxon>Bacteria</taxon>
        <taxon>Bacillati</taxon>
        <taxon>Actinomycetota</taxon>
        <taxon>Actinomycetes</taxon>
        <taxon>Kitasatosporales</taxon>
        <taxon>Streptomycetaceae</taxon>
        <taxon>Streptomyces</taxon>
    </lineage>
</organism>
<feature type="signal peptide" evidence="1">
    <location>
        <begin position="1"/>
        <end position="20"/>
    </location>
</feature>
<evidence type="ECO:0000259" key="2">
    <source>
        <dbReference type="Pfam" id="PF14016"/>
    </source>
</evidence>
<dbReference type="Proteomes" id="UP000585836">
    <property type="component" value="Unassembled WGS sequence"/>
</dbReference>
<evidence type="ECO:0000313" key="3">
    <source>
        <dbReference type="EMBL" id="MBB5932002.1"/>
    </source>
</evidence>
<proteinExistence type="predicted"/>
<comment type="caution">
    <text evidence="3">The sequence shown here is derived from an EMBL/GenBank/DDBJ whole genome shotgun (WGS) entry which is preliminary data.</text>
</comment>
<dbReference type="PROSITE" id="PS51257">
    <property type="entry name" value="PROKAR_LIPOPROTEIN"/>
    <property type="match status" value="1"/>
</dbReference>
<name>A0A7W9Q3G6_9ACTN</name>
<feature type="domain" description="DUF4232" evidence="2">
    <location>
        <begin position="36"/>
        <end position="149"/>
    </location>
</feature>